<gene>
    <name evidence="8" type="ORF">GGR22_002091</name>
</gene>
<dbReference type="InterPro" id="IPR036163">
    <property type="entry name" value="HMA_dom_sf"/>
</dbReference>
<evidence type="ECO:0000256" key="5">
    <source>
        <dbReference type="ARBA" id="ARBA00023136"/>
    </source>
</evidence>
<organism evidence="8 9">
    <name type="scientific">Flavobacterium gossypii</name>
    <dbReference type="NCBI Taxonomy" id="1646119"/>
    <lineage>
        <taxon>Bacteria</taxon>
        <taxon>Pseudomonadati</taxon>
        <taxon>Bacteroidota</taxon>
        <taxon>Flavobacteriia</taxon>
        <taxon>Flavobacteriales</taxon>
        <taxon>Flavobacteriaceae</taxon>
        <taxon>Flavobacterium</taxon>
    </lineage>
</organism>
<comment type="caution">
    <text evidence="8">The sequence shown here is derived from an EMBL/GenBank/DDBJ whole genome shotgun (WGS) entry which is preliminary data.</text>
</comment>
<dbReference type="Gene3D" id="3.30.70.100">
    <property type="match status" value="1"/>
</dbReference>
<keyword evidence="3" id="KW-0479">Metal-binding</keyword>
<accession>A0ABR6DR15</accession>
<evidence type="ECO:0000256" key="3">
    <source>
        <dbReference type="ARBA" id="ARBA00022723"/>
    </source>
</evidence>
<evidence type="ECO:0000256" key="2">
    <source>
        <dbReference type="ARBA" id="ARBA00022692"/>
    </source>
</evidence>
<keyword evidence="5 6" id="KW-0472">Membrane</keyword>
<feature type="transmembrane region" description="Helical" evidence="6">
    <location>
        <begin position="217"/>
        <end position="244"/>
    </location>
</feature>
<dbReference type="CDD" id="cd00371">
    <property type="entry name" value="HMA"/>
    <property type="match status" value="1"/>
</dbReference>
<name>A0ABR6DR15_9FLAO</name>
<feature type="transmembrane region" description="Helical" evidence="6">
    <location>
        <begin position="184"/>
        <end position="205"/>
    </location>
</feature>
<dbReference type="PROSITE" id="PS01047">
    <property type="entry name" value="HMA_1"/>
    <property type="match status" value="1"/>
</dbReference>
<dbReference type="RefSeq" id="WP_182493584.1">
    <property type="nucleotide sequence ID" value="NZ_JACJIS010000002.1"/>
</dbReference>
<dbReference type="EMBL" id="JACJIS010000002">
    <property type="protein sequence ID" value="MBA9073924.1"/>
    <property type="molecule type" value="Genomic_DNA"/>
</dbReference>
<sequence>MKHTYKISGMTCEGCAAKVSSTLKQIPSVQNVDIDLEQGEATIEMERHIATSELQDILKGYPKYQLSEKNVTMHQNVFAPIAEPEKTWLETYKPIVLIFSYILTISLIAGFSNGIFDYMTAMRVFMAGFFLTFSFFKMLNLRGFADSYSMYDVVARKFKGWGYLYAFLELALGLAFALNFEPFLTNLVTLIVMTISIIGVLQSVLNKKKIQCACLGAVFNLPMSTVTIIEDGLMILMSLAMLFLM</sequence>
<keyword evidence="2 6" id="KW-0812">Transmembrane</keyword>
<dbReference type="Pfam" id="PF00403">
    <property type="entry name" value="HMA"/>
    <property type="match status" value="1"/>
</dbReference>
<evidence type="ECO:0000256" key="1">
    <source>
        <dbReference type="ARBA" id="ARBA00004141"/>
    </source>
</evidence>
<dbReference type="Pfam" id="PF07291">
    <property type="entry name" value="MauE"/>
    <property type="match status" value="1"/>
</dbReference>
<keyword evidence="4 6" id="KW-1133">Transmembrane helix</keyword>
<evidence type="ECO:0000256" key="4">
    <source>
        <dbReference type="ARBA" id="ARBA00022989"/>
    </source>
</evidence>
<dbReference type="InterPro" id="IPR017969">
    <property type="entry name" value="Heavy-metal-associated_CS"/>
</dbReference>
<dbReference type="InterPro" id="IPR009908">
    <property type="entry name" value="Methylamine_util_MauE"/>
</dbReference>
<protein>
    <submittedName>
        <fullName evidence="8">Copper chaperone CopZ</fullName>
    </submittedName>
</protein>
<feature type="transmembrane region" description="Helical" evidence="6">
    <location>
        <begin position="160"/>
        <end position="178"/>
    </location>
</feature>
<dbReference type="PROSITE" id="PS50846">
    <property type="entry name" value="HMA_2"/>
    <property type="match status" value="1"/>
</dbReference>
<proteinExistence type="predicted"/>
<evidence type="ECO:0000313" key="9">
    <source>
        <dbReference type="Proteomes" id="UP000555003"/>
    </source>
</evidence>
<dbReference type="SUPFAM" id="SSF55008">
    <property type="entry name" value="HMA, heavy metal-associated domain"/>
    <property type="match status" value="1"/>
</dbReference>
<evidence type="ECO:0000256" key="6">
    <source>
        <dbReference type="SAM" id="Phobius"/>
    </source>
</evidence>
<reference evidence="8 9" key="1">
    <citation type="submission" date="2020-08" db="EMBL/GenBank/DDBJ databases">
        <title>Genomic Encyclopedia of Type Strains, Phase IV (KMG-IV): sequencing the most valuable type-strain genomes for metagenomic binning, comparative biology and taxonomic classification.</title>
        <authorList>
            <person name="Goeker M."/>
        </authorList>
    </citation>
    <scope>NUCLEOTIDE SEQUENCE [LARGE SCALE GENOMIC DNA]</scope>
    <source>
        <strain evidence="8 9">DSM 100397</strain>
    </source>
</reference>
<keyword evidence="9" id="KW-1185">Reference proteome</keyword>
<feature type="domain" description="HMA" evidence="7">
    <location>
        <begin position="1"/>
        <end position="69"/>
    </location>
</feature>
<feature type="transmembrane region" description="Helical" evidence="6">
    <location>
        <begin position="121"/>
        <end position="139"/>
    </location>
</feature>
<dbReference type="Proteomes" id="UP000555003">
    <property type="component" value="Unassembled WGS sequence"/>
</dbReference>
<evidence type="ECO:0000313" key="8">
    <source>
        <dbReference type="EMBL" id="MBA9073924.1"/>
    </source>
</evidence>
<evidence type="ECO:0000259" key="7">
    <source>
        <dbReference type="PROSITE" id="PS50846"/>
    </source>
</evidence>
<feature type="transmembrane region" description="Helical" evidence="6">
    <location>
        <begin position="95"/>
        <end position="115"/>
    </location>
</feature>
<comment type="subcellular location">
    <subcellularLocation>
        <location evidence="1">Membrane</location>
        <topology evidence="1">Multi-pass membrane protein</topology>
    </subcellularLocation>
</comment>
<dbReference type="InterPro" id="IPR006121">
    <property type="entry name" value="HMA_dom"/>
</dbReference>